<dbReference type="KEGG" id="thl:TEH_10610"/>
<sequence length="263" mass="30645">MLKNYYFSLKEKSQMNKRILSSLDGRTKFITWLALTIVMFLFDSYLQYIFLILILALIFYGFYETSERKNIYKSWKFLFLVPTINLIANLLFENGEVLYAFSVFTFTDTDIQIFMRIFLLLFFSRCVLLKTDAKELGVAIGKIVHSLSFHKVSSTAIPLLIIIILSFIEKFKQLMQEINKAYLLRTNGISQKGIVQKVRSRAMLLSPLLMISMKKTEQVSTALLAKGYHRGSQVVDYLKIKYSRKDYVAYGIIALFIFLVMRI</sequence>
<comment type="subcellular location">
    <subcellularLocation>
        <location evidence="1">Membrane</location>
        <topology evidence="1">Multi-pass membrane protein</topology>
    </subcellularLocation>
</comment>
<name>A0AAN1SG20_TETHN</name>
<dbReference type="GO" id="GO:0005886">
    <property type="term" value="C:plasma membrane"/>
    <property type="evidence" value="ECO:0007669"/>
    <property type="project" value="TreeGrafter"/>
</dbReference>
<gene>
    <name evidence="6" type="ordered locus">TEH_10610</name>
</gene>
<accession>A0AAN1SG20</accession>
<dbReference type="Proteomes" id="UP000002663">
    <property type="component" value="Chromosome"/>
</dbReference>
<feature type="transmembrane region" description="Helical" evidence="5">
    <location>
        <begin position="149"/>
        <end position="168"/>
    </location>
</feature>
<keyword evidence="4 5" id="KW-0472">Membrane</keyword>
<evidence type="ECO:0000256" key="3">
    <source>
        <dbReference type="ARBA" id="ARBA00022989"/>
    </source>
</evidence>
<dbReference type="Pfam" id="PF02361">
    <property type="entry name" value="CbiQ"/>
    <property type="match status" value="1"/>
</dbReference>
<evidence type="ECO:0000256" key="5">
    <source>
        <dbReference type="SAM" id="Phobius"/>
    </source>
</evidence>
<evidence type="ECO:0000313" key="6">
    <source>
        <dbReference type="EMBL" id="BAK94388.1"/>
    </source>
</evidence>
<feature type="transmembrane region" description="Helical" evidence="5">
    <location>
        <begin position="45"/>
        <end position="63"/>
    </location>
</feature>
<reference evidence="6 7" key="1">
    <citation type="submission" date="2011-01" db="EMBL/GenBank/DDBJ databases">
        <title>Whole genome sequence of Tetragenococcus halophilus NBRC 12172.</title>
        <authorList>
            <person name="Nakazawa H."/>
            <person name="Omata S."/>
            <person name="Koga C."/>
            <person name="Watanabe Y."/>
            <person name="Katano Y."/>
            <person name="Ito N."/>
            <person name="Tsukatani N."/>
            <person name="Ankai A."/>
            <person name="Oguchi A."/>
            <person name="Fukui S."/>
            <person name="Yashiro I."/>
            <person name="Kamata S."/>
            <person name="Hashimoto Y."/>
            <person name="Yamazaki J."/>
            <person name="Taguchi H."/>
            <person name="Tanaka A."/>
            <person name="Koyama T."/>
            <person name="Ichige A."/>
            <person name="Hanya Y."/>
            <person name="Tanikawa S."/>
            <person name="Yamazaki S."/>
            <person name="Fujita N."/>
        </authorList>
    </citation>
    <scope>NUCLEOTIDE SEQUENCE [LARGE SCALE GENOMIC DNA]</scope>
    <source>
        <strain evidence="7">DSM 20338 / JCM 20259 / NCIMB 9735 / NBRC 12172</strain>
    </source>
</reference>
<dbReference type="AlphaFoldDB" id="A0AAN1SG20"/>
<proteinExistence type="predicted"/>
<keyword evidence="3 5" id="KW-1133">Transmembrane helix</keyword>
<dbReference type="PANTHER" id="PTHR33514:SF13">
    <property type="entry name" value="PROTEIN ABCI12, CHLOROPLASTIC"/>
    <property type="match status" value="1"/>
</dbReference>
<evidence type="ECO:0000313" key="7">
    <source>
        <dbReference type="Proteomes" id="UP000002663"/>
    </source>
</evidence>
<feature type="transmembrane region" description="Helical" evidence="5">
    <location>
        <begin position="247"/>
        <end position="262"/>
    </location>
</feature>
<evidence type="ECO:0000256" key="4">
    <source>
        <dbReference type="ARBA" id="ARBA00023136"/>
    </source>
</evidence>
<dbReference type="EMBL" id="AP012046">
    <property type="protein sequence ID" value="BAK94388.1"/>
    <property type="molecule type" value="Genomic_DNA"/>
</dbReference>
<protein>
    <submittedName>
        <fullName evidence="6">ABC transporter permease protein</fullName>
    </submittedName>
</protein>
<keyword evidence="2 5" id="KW-0812">Transmembrane</keyword>
<feature type="transmembrane region" description="Helical" evidence="5">
    <location>
        <begin position="75"/>
        <end position="91"/>
    </location>
</feature>
<feature type="transmembrane region" description="Helical" evidence="5">
    <location>
        <begin position="111"/>
        <end position="128"/>
    </location>
</feature>
<evidence type="ECO:0000256" key="1">
    <source>
        <dbReference type="ARBA" id="ARBA00004141"/>
    </source>
</evidence>
<feature type="transmembrane region" description="Helical" evidence="5">
    <location>
        <begin position="20"/>
        <end position="39"/>
    </location>
</feature>
<dbReference type="PANTHER" id="PTHR33514">
    <property type="entry name" value="PROTEIN ABCI12, CHLOROPLASTIC"/>
    <property type="match status" value="1"/>
</dbReference>
<dbReference type="InterPro" id="IPR003339">
    <property type="entry name" value="ABC/ECF_trnsptr_transmembrane"/>
</dbReference>
<evidence type="ECO:0000256" key="2">
    <source>
        <dbReference type="ARBA" id="ARBA00022692"/>
    </source>
</evidence>
<organism evidence="6 7">
    <name type="scientific">Tetragenococcus halophilus (strain DSM 20338 / JCM 20259 / NCIMB 9735 / NBRC 12172)</name>
    <name type="common">Pediococcus halophilus</name>
    <dbReference type="NCBI Taxonomy" id="945021"/>
    <lineage>
        <taxon>Bacteria</taxon>
        <taxon>Bacillati</taxon>
        <taxon>Bacillota</taxon>
        <taxon>Bacilli</taxon>
        <taxon>Lactobacillales</taxon>
        <taxon>Enterococcaceae</taxon>
        <taxon>Tetragenococcus</taxon>
    </lineage>
</organism>
<dbReference type="CDD" id="cd16914">
    <property type="entry name" value="EcfT"/>
    <property type="match status" value="1"/>
</dbReference>